<dbReference type="AlphaFoldDB" id="A0A2P5B455"/>
<dbReference type="InterPro" id="IPR007577">
    <property type="entry name" value="GlycoTrfase_DXD_sugar-bd_CS"/>
</dbReference>
<dbReference type="Pfam" id="PF04572">
    <property type="entry name" value="Gb3_synth"/>
    <property type="match status" value="1"/>
</dbReference>
<dbReference type="PANTHER" id="PTHR46781:SF2">
    <property type="entry name" value="ALPHA 1,4-GLYCOSYLTRANSFERASE FAMILY PROTEIN"/>
    <property type="match status" value="1"/>
</dbReference>
<evidence type="ECO:0000256" key="1">
    <source>
        <dbReference type="SAM" id="Phobius"/>
    </source>
</evidence>
<comment type="caution">
    <text evidence="3">The sequence shown here is derived from an EMBL/GenBank/DDBJ whole genome shotgun (WGS) entry which is preliminary data.</text>
</comment>
<dbReference type="InterPro" id="IPR044789">
    <property type="entry name" value="Put_A1-4-GlycosylTfrase_plant"/>
</dbReference>
<dbReference type="PANTHER" id="PTHR46781">
    <property type="entry name" value="ALPHA 1,4-GLYCOSYLTRANSFERASE FAMILY PROTEIN"/>
    <property type="match status" value="1"/>
</dbReference>
<keyword evidence="1" id="KW-1133">Transmembrane helix</keyword>
<dbReference type="InterPro" id="IPR029044">
    <property type="entry name" value="Nucleotide-diphossugar_trans"/>
</dbReference>
<evidence type="ECO:0000313" key="4">
    <source>
        <dbReference type="Proteomes" id="UP000237105"/>
    </source>
</evidence>
<dbReference type="GO" id="GO:0016740">
    <property type="term" value="F:transferase activity"/>
    <property type="evidence" value="ECO:0007669"/>
    <property type="project" value="UniProtKB-KW"/>
</dbReference>
<dbReference type="SUPFAM" id="SSF53448">
    <property type="entry name" value="Nucleotide-diphospho-sugar transferases"/>
    <property type="match status" value="1"/>
</dbReference>
<dbReference type="InterPro" id="IPR007652">
    <property type="entry name" value="A1-4-GlycosylTfrase_dom"/>
</dbReference>
<name>A0A2P5B455_PARAD</name>
<dbReference type="Gene3D" id="3.90.550.20">
    <property type="match status" value="1"/>
</dbReference>
<dbReference type="EMBL" id="JXTB01000369">
    <property type="protein sequence ID" value="PON43536.1"/>
    <property type="molecule type" value="Genomic_DNA"/>
</dbReference>
<reference evidence="4" key="1">
    <citation type="submission" date="2016-06" db="EMBL/GenBank/DDBJ databases">
        <title>Parallel loss of symbiosis genes in relatives of nitrogen-fixing non-legume Parasponia.</title>
        <authorList>
            <person name="Van Velzen R."/>
            <person name="Holmer R."/>
            <person name="Bu F."/>
            <person name="Rutten L."/>
            <person name="Van Zeijl A."/>
            <person name="Liu W."/>
            <person name="Santuari L."/>
            <person name="Cao Q."/>
            <person name="Sharma T."/>
            <person name="Shen D."/>
            <person name="Roswanjaya Y."/>
            <person name="Wardhani T."/>
            <person name="Kalhor M.S."/>
            <person name="Jansen J."/>
            <person name="Van den Hoogen J."/>
            <person name="Gungor B."/>
            <person name="Hartog M."/>
            <person name="Hontelez J."/>
            <person name="Verver J."/>
            <person name="Yang W.-C."/>
            <person name="Schijlen E."/>
            <person name="Repin R."/>
            <person name="Schilthuizen M."/>
            <person name="Schranz E."/>
            <person name="Heidstra R."/>
            <person name="Miyata K."/>
            <person name="Fedorova E."/>
            <person name="Kohlen W."/>
            <person name="Bisseling T."/>
            <person name="Smit S."/>
            <person name="Geurts R."/>
        </authorList>
    </citation>
    <scope>NUCLEOTIDE SEQUENCE [LARGE SCALE GENOMIC DNA]</scope>
    <source>
        <strain evidence="4">cv. WU1-14</strain>
    </source>
</reference>
<keyword evidence="1" id="KW-0472">Membrane</keyword>
<proteinExistence type="predicted"/>
<dbReference type="Proteomes" id="UP000237105">
    <property type="component" value="Unassembled WGS sequence"/>
</dbReference>
<organism evidence="3 4">
    <name type="scientific">Parasponia andersonii</name>
    <name type="common">Sponia andersonii</name>
    <dbReference type="NCBI Taxonomy" id="3476"/>
    <lineage>
        <taxon>Eukaryota</taxon>
        <taxon>Viridiplantae</taxon>
        <taxon>Streptophyta</taxon>
        <taxon>Embryophyta</taxon>
        <taxon>Tracheophyta</taxon>
        <taxon>Spermatophyta</taxon>
        <taxon>Magnoliopsida</taxon>
        <taxon>eudicotyledons</taxon>
        <taxon>Gunneridae</taxon>
        <taxon>Pentapetalae</taxon>
        <taxon>rosids</taxon>
        <taxon>fabids</taxon>
        <taxon>Rosales</taxon>
        <taxon>Cannabaceae</taxon>
        <taxon>Parasponia</taxon>
    </lineage>
</organism>
<keyword evidence="3" id="KW-0808">Transferase</keyword>
<evidence type="ECO:0000313" key="3">
    <source>
        <dbReference type="EMBL" id="PON43536.1"/>
    </source>
</evidence>
<dbReference type="STRING" id="3476.A0A2P5B455"/>
<dbReference type="OrthoDB" id="409543at2759"/>
<protein>
    <submittedName>
        <fullName evidence="3">Alpha 1,4-glycosyltransferase domain containing protein</fullName>
    </submittedName>
</protein>
<gene>
    <name evidence="3" type="ORF">PanWU01x14_273090</name>
</gene>
<evidence type="ECO:0000259" key="2">
    <source>
        <dbReference type="Pfam" id="PF04572"/>
    </source>
</evidence>
<keyword evidence="1" id="KW-0812">Transmembrane</keyword>
<feature type="domain" description="Alpha 1,4-glycosyltransferase" evidence="2">
    <location>
        <begin position="291"/>
        <end position="414"/>
    </location>
</feature>
<feature type="transmembrane region" description="Helical" evidence="1">
    <location>
        <begin position="20"/>
        <end position="38"/>
    </location>
</feature>
<dbReference type="Pfam" id="PF04488">
    <property type="entry name" value="Gly_transf_sug"/>
    <property type="match status" value="1"/>
</dbReference>
<sequence>MGRVSKTMPDSRLHSRNTNLIRILSAIFVAVGLIFVLYSDRLIFSSFRDADTSSSSQIQIKSAIIKQSLHLRSVQNDEEDRKTTINNPFVPPLNATEGERIAWLQRKLPKLDIFKSDRVTRQFHSRVLQFFDPGCDIRVFMTWISPAMSFGSREFLAVESLFKAHPNGCLMILSRTLDSVRGYRILKPLIDRRFKVQAVTPDLPFLFNDTPAETWLNDIKRGNKDPGEIPLAQNLSNLMRLAVLYKYGGVYLDTDFIVLKPLTRLRNSIGAQSVDVASKNWTRLNNAVLIFDMKHPLLWSFLEEFASTFDGNRWGHNGPYLVSRVVRRVETTPGLNFIVLPPMAFYPVDWTKIGGLFERPKSEAQSRWVKAKLLQLSGDTYGVHLWNKQSSSLLIEEGSIMGKLISDHCIICKDVYSPQKKIF</sequence>
<keyword evidence="4" id="KW-1185">Reference proteome</keyword>
<accession>A0A2P5B455</accession>